<dbReference type="AlphaFoldDB" id="A0A5J9UAB7"/>
<dbReference type="OrthoDB" id="288590at2759"/>
<dbReference type="SUPFAM" id="SSF51197">
    <property type="entry name" value="Clavaminate synthase-like"/>
    <property type="match status" value="1"/>
</dbReference>
<dbReference type="InterPro" id="IPR027443">
    <property type="entry name" value="IPNS-like_sf"/>
</dbReference>
<dbReference type="PANTHER" id="PTHR47990">
    <property type="entry name" value="2-OXOGLUTARATE (2OG) AND FE(II)-DEPENDENT OXYGENASE SUPERFAMILY PROTEIN-RELATED"/>
    <property type="match status" value="1"/>
</dbReference>
<evidence type="ECO:0000313" key="2">
    <source>
        <dbReference type="Proteomes" id="UP000324897"/>
    </source>
</evidence>
<organism evidence="1 2">
    <name type="scientific">Eragrostis curvula</name>
    <name type="common">weeping love grass</name>
    <dbReference type="NCBI Taxonomy" id="38414"/>
    <lineage>
        <taxon>Eukaryota</taxon>
        <taxon>Viridiplantae</taxon>
        <taxon>Streptophyta</taxon>
        <taxon>Embryophyta</taxon>
        <taxon>Tracheophyta</taxon>
        <taxon>Spermatophyta</taxon>
        <taxon>Magnoliopsida</taxon>
        <taxon>Liliopsida</taxon>
        <taxon>Poales</taxon>
        <taxon>Poaceae</taxon>
        <taxon>PACMAD clade</taxon>
        <taxon>Chloridoideae</taxon>
        <taxon>Eragrostideae</taxon>
        <taxon>Eragrostidinae</taxon>
        <taxon>Eragrostis</taxon>
    </lineage>
</organism>
<evidence type="ECO:0008006" key="3">
    <source>
        <dbReference type="Google" id="ProtNLM"/>
    </source>
</evidence>
<keyword evidence="2" id="KW-1185">Reference proteome</keyword>
<evidence type="ECO:0000313" key="1">
    <source>
        <dbReference type="EMBL" id="TVU20228.1"/>
    </source>
</evidence>
<reference evidence="1 2" key="1">
    <citation type="journal article" date="2019" name="Sci. Rep.">
        <title>A high-quality genome of Eragrostis curvula grass provides insights into Poaceae evolution and supports new strategies to enhance forage quality.</title>
        <authorList>
            <person name="Carballo J."/>
            <person name="Santos B.A.C.M."/>
            <person name="Zappacosta D."/>
            <person name="Garbus I."/>
            <person name="Selva J.P."/>
            <person name="Gallo C.A."/>
            <person name="Diaz A."/>
            <person name="Albertini E."/>
            <person name="Caccamo M."/>
            <person name="Echenique V."/>
        </authorList>
    </citation>
    <scope>NUCLEOTIDE SEQUENCE [LARGE SCALE GENOMIC DNA]</scope>
    <source>
        <strain evidence="2">cv. Victoria</strain>
        <tissue evidence="1">Leaf</tissue>
    </source>
</reference>
<accession>A0A5J9UAB7</accession>
<name>A0A5J9UAB7_9POAL</name>
<protein>
    <recommendedName>
        <fullName evidence="3">Isopenicillin N synthase-like Fe(2+) 2OG dioxygenase domain-containing protein</fullName>
    </recommendedName>
</protein>
<dbReference type="Proteomes" id="UP000324897">
    <property type="component" value="Chromosome 7"/>
</dbReference>
<dbReference type="Gene3D" id="2.60.120.330">
    <property type="entry name" value="B-lactam Antibiotic, Isopenicillin N Synthase, Chain"/>
    <property type="match status" value="1"/>
</dbReference>
<dbReference type="Gramene" id="TVU20228">
    <property type="protein sequence ID" value="TVU20228"/>
    <property type="gene ID" value="EJB05_36427"/>
</dbReference>
<proteinExistence type="predicted"/>
<comment type="caution">
    <text evidence="1">The sequence shown here is derived from an EMBL/GenBank/DDBJ whole genome shotgun (WGS) entry which is preliminary data.</text>
</comment>
<feature type="non-terminal residue" evidence="1">
    <location>
        <position position="1"/>
    </location>
</feature>
<sequence>MSADAMQLPRIDFSGVDPSAPGTGTWSAVRAQVMDALTTTGCFDAHYPALTPEFRAALFDGAVKPLFALPVEAKRRNYYGADKPFHGYMGDIPGFYGYESLAIVDALKSENVRAFADLVWPDGGNGFCETVHSAAKRMAELEETVRLMVLEELGVAKYHEPLKASSWHLFRVAEYEAPNAAEKTVRYGSHQDTNMLSVICQHEVEGLEMRTRDGDWIVVKPRRRRSSSWPATRCGPGQMTICTPHSTGLQLVGMSTDTLPTCSQPRISRFRRLMNSWMTNTLPASSPITMMTSSASVYLKKVLSMKINSRLTVVYRQHTTFSVELNFLSITELSSLSIWH</sequence>
<dbReference type="InterPro" id="IPR050231">
    <property type="entry name" value="Iron_ascorbate_oxido_reductase"/>
</dbReference>
<gene>
    <name evidence="1" type="ORF">EJB05_36427</name>
</gene>
<dbReference type="EMBL" id="RWGY01000029">
    <property type="protein sequence ID" value="TVU20228.1"/>
    <property type="molecule type" value="Genomic_DNA"/>
</dbReference>